<dbReference type="GO" id="GO:0005634">
    <property type="term" value="C:nucleus"/>
    <property type="evidence" value="ECO:0007669"/>
    <property type="project" value="UniProtKB-SubCell"/>
</dbReference>
<dbReference type="GO" id="GO:0003677">
    <property type="term" value="F:DNA binding"/>
    <property type="evidence" value="ECO:0007669"/>
    <property type="project" value="UniProtKB-UniRule"/>
</dbReference>
<feature type="DNA-binding region" description="HMG box" evidence="4">
    <location>
        <begin position="244"/>
        <end position="308"/>
    </location>
</feature>
<evidence type="ECO:0000313" key="7">
    <source>
        <dbReference type="EMBL" id="EPY19012.1"/>
    </source>
</evidence>
<evidence type="ECO:0000256" key="3">
    <source>
        <dbReference type="ARBA" id="ARBA00023242"/>
    </source>
</evidence>
<dbReference type="OrthoDB" id="1919336at2759"/>
<feature type="compositionally biased region" description="Basic residues" evidence="5">
    <location>
        <begin position="131"/>
        <end position="143"/>
    </location>
</feature>
<dbReference type="InterPro" id="IPR050342">
    <property type="entry name" value="HMGB"/>
</dbReference>
<dbReference type="Pfam" id="PF00505">
    <property type="entry name" value="HMG_box"/>
    <property type="match status" value="2"/>
</dbReference>
<feature type="compositionally biased region" description="Basic residues" evidence="5">
    <location>
        <begin position="228"/>
        <end position="239"/>
    </location>
</feature>
<evidence type="ECO:0000259" key="6">
    <source>
        <dbReference type="PROSITE" id="PS50118"/>
    </source>
</evidence>
<name>S9WC92_9TRYP</name>
<feature type="compositionally biased region" description="Basic and acidic residues" evidence="5">
    <location>
        <begin position="286"/>
        <end position="302"/>
    </location>
</feature>
<feature type="domain" description="HMG box" evidence="6">
    <location>
        <begin position="151"/>
        <end position="219"/>
    </location>
</feature>
<comment type="subcellular location">
    <subcellularLocation>
        <location evidence="1">Nucleus</location>
    </subcellularLocation>
</comment>
<proteinExistence type="predicted"/>
<dbReference type="PANTHER" id="PTHR48112:SF32">
    <property type="entry name" value="HIGH MOBILITY GROUP PROTEIN B3"/>
    <property type="match status" value="1"/>
</dbReference>
<gene>
    <name evidence="8" type="ORF">STCU_02122</name>
    <name evidence="7" type="ORF">STCU_09669</name>
</gene>
<dbReference type="AlphaFoldDB" id="S9WC92"/>
<evidence type="ECO:0000256" key="1">
    <source>
        <dbReference type="ARBA" id="ARBA00004123"/>
    </source>
</evidence>
<comment type="caution">
    <text evidence="8">The sequence shown here is derived from an EMBL/GenBank/DDBJ whole genome shotgun (WGS) entry which is preliminary data.</text>
</comment>
<feature type="region of interest" description="Disordered" evidence="5">
    <location>
        <begin position="220"/>
        <end position="244"/>
    </location>
</feature>
<sequence>MAAALFSFTSLSVSSLLFALVRRFLLPTYPALMSESEYPQGPLPKDLEATLLSIIRDIGVAVSEKVLRKRVEAHYKIDFVSHHAALLAALRTVLATPEVQLLTAKAKQEKEKEVGGKGKKRGRSPSSDKKDKKKDKKEKRVPKEKKPDDYPKAPLTAFFIFCSEKRDQLRRENPNDSVGDIGKKLGAQWKLVSAEDSARYQKQAEADKARHEREMAAYIAKGGAKFSRQSKSKGKHQKREKSAVKRAMPAYMFFAQDFRAKHGDLSMTEQMRQAGAAWKQLSAAEKEPFEAKAAKDKARHASEVQALQKS</sequence>
<dbReference type="Proteomes" id="UP000015354">
    <property type="component" value="Unassembled WGS sequence"/>
</dbReference>
<dbReference type="SUPFAM" id="SSF47095">
    <property type="entry name" value="HMG-box"/>
    <property type="match status" value="2"/>
</dbReference>
<dbReference type="EMBL" id="ATMH01002122">
    <property type="protein sequence ID" value="EPY33630.1"/>
    <property type="molecule type" value="Genomic_DNA"/>
</dbReference>
<evidence type="ECO:0000313" key="9">
    <source>
        <dbReference type="Proteomes" id="UP000015354"/>
    </source>
</evidence>
<reference evidence="8" key="2">
    <citation type="submission" date="2013-03" db="EMBL/GenBank/DDBJ databases">
        <authorList>
            <person name="Motta M.C.M."/>
            <person name="Martins A.C.A."/>
            <person name="Preta C.M.C.C."/>
            <person name="Silva R."/>
            <person name="de Souza S.S."/>
            <person name="Klein C.C."/>
            <person name="de Almeida L.G.P."/>
            <person name="Cunha O.L."/>
            <person name="Colabardini A.C."/>
            <person name="Lima B.A."/>
            <person name="Machado C.R."/>
            <person name="Soares C.M.A."/>
            <person name="de Menezes C.B.A."/>
            <person name="Bartolomeu D.C."/>
            <person name="Grisard E.C."/>
            <person name="Fantinatti-Garboggini F."/>
            <person name="Rodrigues-Luiz G.F."/>
            <person name="Wagner G."/>
            <person name="Goldman G.H."/>
            <person name="Fietto J.L.R."/>
            <person name="Ciapina L.P."/>
            <person name="Brocchi M."/>
            <person name="Elias M.C."/>
            <person name="Goldman M.H.S."/>
            <person name="Sagot M.-F."/>
            <person name="Pereira M."/>
            <person name="Stoco P.H."/>
            <person name="Teixeira S.M.R."/>
            <person name="de Mendonca-Neto R.P."/>
            <person name="Maciel T.E.F."/>
            <person name="Mendes T.A.O."/>
            <person name="Urmenyi T.P."/>
            <person name="Teixeira M.M.G."/>
            <person name="de Camargo E.F.P."/>
            <person name="de Sousa W."/>
            <person name="Schenkman S."/>
            <person name="de Vasconcelos A.T.R."/>
        </authorList>
    </citation>
    <scope>NUCLEOTIDE SEQUENCE</scope>
</reference>
<evidence type="ECO:0000256" key="2">
    <source>
        <dbReference type="ARBA" id="ARBA00023125"/>
    </source>
</evidence>
<feature type="compositionally biased region" description="Basic and acidic residues" evidence="5">
    <location>
        <begin position="106"/>
        <end position="116"/>
    </location>
</feature>
<dbReference type="InterPro" id="IPR009071">
    <property type="entry name" value="HMG_box_dom"/>
</dbReference>
<dbReference type="EMBL" id="ATMH01009669">
    <property type="protein sequence ID" value="EPY19012.1"/>
    <property type="molecule type" value="Genomic_DNA"/>
</dbReference>
<dbReference type="PANTHER" id="PTHR48112">
    <property type="entry name" value="HIGH MOBILITY GROUP PROTEIN DSP1"/>
    <property type="match status" value="1"/>
</dbReference>
<dbReference type="Gene3D" id="1.10.30.10">
    <property type="entry name" value="High mobility group box domain"/>
    <property type="match status" value="2"/>
</dbReference>
<reference evidence="8 9" key="1">
    <citation type="journal article" date="2013" name="PLoS ONE">
        <title>Predicting the Proteins of Angomonas deanei, Strigomonas culicis and Their Respective Endosymbionts Reveals New Aspects of the Trypanosomatidae Family.</title>
        <authorList>
            <person name="Motta M.C."/>
            <person name="Martins A.C."/>
            <person name="de Souza S.S."/>
            <person name="Catta-Preta C.M."/>
            <person name="Silva R."/>
            <person name="Klein C.C."/>
            <person name="de Almeida L.G."/>
            <person name="de Lima Cunha O."/>
            <person name="Ciapina L.P."/>
            <person name="Brocchi M."/>
            <person name="Colabardini A.C."/>
            <person name="de Araujo Lima B."/>
            <person name="Machado C.R."/>
            <person name="de Almeida Soares C.M."/>
            <person name="Probst C.M."/>
            <person name="de Menezes C.B."/>
            <person name="Thompson C.E."/>
            <person name="Bartholomeu D.C."/>
            <person name="Gradia D.F."/>
            <person name="Pavoni D.P."/>
            <person name="Grisard E.C."/>
            <person name="Fantinatti-Garboggini F."/>
            <person name="Marchini F.K."/>
            <person name="Rodrigues-Luiz G.F."/>
            <person name="Wagner G."/>
            <person name="Goldman G.H."/>
            <person name="Fietto J.L."/>
            <person name="Elias M.C."/>
            <person name="Goldman M.H."/>
            <person name="Sagot M.F."/>
            <person name="Pereira M."/>
            <person name="Stoco P.H."/>
            <person name="de Mendonca-Neto R.P."/>
            <person name="Teixeira S.M."/>
            <person name="Maciel T.E."/>
            <person name="de Oliveira Mendes T.A."/>
            <person name="Urmenyi T.P."/>
            <person name="de Souza W."/>
            <person name="Schenkman S."/>
            <person name="de Vasconcelos A.T."/>
        </authorList>
    </citation>
    <scope>NUCLEOTIDE SEQUENCE [LARGE SCALE GENOMIC DNA]</scope>
</reference>
<feature type="DNA-binding region" description="HMG box" evidence="4">
    <location>
        <begin position="151"/>
        <end position="219"/>
    </location>
</feature>
<keyword evidence="9" id="KW-1185">Reference proteome</keyword>
<dbReference type="PRINTS" id="PR00886">
    <property type="entry name" value="HIGHMOBLTY12"/>
</dbReference>
<accession>S9WC92</accession>
<feature type="region of interest" description="Disordered" evidence="5">
    <location>
        <begin position="286"/>
        <end position="310"/>
    </location>
</feature>
<feature type="domain" description="HMG box" evidence="6">
    <location>
        <begin position="244"/>
        <end position="308"/>
    </location>
</feature>
<evidence type="ECO:0000256" key="5">
    <source>
        <dbReference type="SAM" id="MobiDB-lite"/>
    </source>
</evidence>
<feature type="region of interest" description="Disordered" evidence="5">
    <location>
        <begin position="106"/>
        <end position="151"/>
    </location>
</feature>
<dbReference type="PROSITE" id="PS50118">
    <property type="entry name" value="HMG_BOX_2"/>
    <property type="match status" value="2"/>
</dbReference>
<dbReference type="InterPro" id="IPR036910">
    <property type="entry name" value="HMG_box_dom_sf"/>
</dbReference>
<protein>
    <submittedName>
        <fullName evidence="8">High mobility group protein B2</fullName>
    </submittedName>
</protein>
<evidence type="ECO:0000256" key="4">
    <source>
        <dbReference type="PROSITE-ProRule" id="PRU00267"/>
    </source>
</evidence>
<organism evidence="8 9">
    <name type="scientific">Strigomonas culicis</name>
    <dbReference type="NCBI Taxonomy" id="28005"/>
    <lineage>
        <taxon>Eukaryota</taxon>
        <taxon>Discoba</taxon>
        <taxon>Euglenozoa</taxon>
        <taxon>Kinetoplastea</taxon>
        <taxon>Metakinetoplastina</taxon>
        <taxon>Trypanosomatida</taxon>
        <taxon>Trypanosomatidae</taxon>
        <taxon>Strigomonadinae</taxon>
        <taxon>Strigomonas</taxon>
    </lineage>
</organism>
<dbReference type="SMART" id="SM00398">
    <property type="entry name" value="HMG"/>
    <property type="match status" value="2"/>
</dbReference>
<keyword evidence="2 4" id="KW-0238">DNA-binding</keyword>
<keyword evidence="3 4" id="KW-0539">Nucleus</keyword>
<evidence type="ECO:0000313" key="8">
    <source>
        <dbReference type="EMBL" id="EPY33630.1"/>
    </source>
</evidence>